<dbReference type="Proteomes" id="UP000548317">
    <property type="component" value="Unassembled WGS sequence"/>
</dbReference>
<evidence type="ECO:0000313" key="1">
    <source>
        <dbReference type="EMBL" id="NXB65857.1"/>
    </source>
</evidence>
<dbReference type="AlphaFoldDB" id="A0A7K8FQN3"/>
<gene>
    <name evidence="1" type="primary">Fv4_1</name>
    <name evidence="1" type="ORF">STRCIN_R15329</name>
</gene>
<keyword evidence="2" id="KW-1185">Reference proteome</keyword>
<evidence type="ECO:0000313" key="2">
    <source>
        <dbReference type="Proteomes" id="UP000548317"/>
    </source>
</evidence>
<feature type="non-terminal residue" evidence="1">
    <location>
        <position position="86"/>
    </location>
</feature>
<dbReference type="EMBL" id="VZTI01004728">
    <property type="protein sequence ID" value="NXB65857.1"/>
    <property type="molecule type" value="Genomic_DNA"/>
</dbReference>
<reference evidence="1 2" key="1">
    <citation type="submission" date="2019-09" db="EMBL/GenBank/DDBJ databases">
        <title>Bird 10,000 Genomes (B10K) Project - Family phase.</title>
        <authorList>
            <person name="Zhang G."/>
        </authorList>
    </citation>
    <scope>NUCLEOTIDE SEQUENCE [LARGE SCALE GENOMIC DNA]</scope>
    <source>
        <strain evidence="1">B10K-DU-029-33</strain>
        <tissue evidence="1">Heart</tissue>
    </source>
</reference>
<proteinExistence type="predicted"/>
<protein>
    <submittedName>
        <fullName evidence="1">ENV2 protein</fullName>
    </submittedName>
</protein>
<dbReference type="InterPro" id="IPR018154">
    <property type="entry name" value="TLV/ENV_coat_polyprotein"/>
</dbReference>
<name>A0A7K8FQN3_9CORV</name>
<organism evidence="1 2">
    <name type="scientific">Struthidea cinerea</name>
    <dbReference type="NCBI Taxonomy" id="181839"/>
    <lineage>
        <taxon>Eukaryota</taxon>
        <taxon>Metazoa</taxon>
        <taxon>Chordata</taxon>
        <taxon>Craniata</taxon>
        <taxon>Vertebrata</taxon>
        <taxon>Euteleostomi</taxon>
        <taxon>Archelosauria</taxon>
        <taxon>Archosauria</taxon>
        <taxon>Dinosauria</taxon>
        <taxon>Saurischia</taxon>
        <taxon>Theropoda</taxon>
        <taxon>Coelurosauria</taxon>
        <taxon>Aves</taxon>
        <taxon>Neognathae</taxon>
        <taxon>Neoaves</taxon>
        <taxon>Telluraves</taxon>
        <taxon>Australaves</taxon>
        <taxon>Passeriformes</taxon>
        <taxon>Corvoidea</taxon>
        <taxon>Corcoracidae</taxon>
        <taxon>Struthidea</taxon>
    </lineage>
</organism>
<sequence>STTEGNSLWKLVQASYTVLNATNPNLTEHCWLCYKITPPFYEAVGVTTKARRINGTNPAQCLWKKDKNHQQGITLTQVTGKGRCIG</sequence>
<accession>A0A7K8FQN3</accession>
<feature type="non-terminal residue" evidence="1">
    <location>
        <position position="1"/>
    </location>
</feature>
<dbReference type="Pfam" id="PF00429">
    <property type="entry name" value="TLV_coat"/>
    <property type="match status" value="1"/>
</dbReference>
<comment type="caution">
    <text evidence="1">The sequence shown here is derived from an EMBL/GenBank/DDBJ whole genome shotgun (WGS) entry which is preliminary data.</text>
</comment>